<sequence length="89" mass="9754">MLRVTVEIWPGGDKTRAHAVAIANVANLSDLAEVSDYAVSVSEGYNPVTNVPPWSQRGHVFQHDRKTSVWALVAKVAIWAAEEAGKTRR</sequence>
<evidence type="ECO:0000313" key="1">
    <source>
        <dbReference type="EMBL" id="SHH72474.1"/>
    </source>
</evidence>
<dbReference type="EMBL" id="LT670817">
    <property type="protein sequence ID" value="SHH72474.1"/>
    <property type="molecule type" value="Genomic_DNA"/>
</dbReference>
<protein>
    <submittedName>
        <fullName evidence="1">Uncharacterized protein</fullName>
    </submittedName>
</protein>
<accession>A0A1M5VBI1</accession>
<organism evidence="1 2">
    <name type="scientific">Bradyrhizobium erythrophlei</name>
    <dbReference type="NCBI Taxonomy" id="1437360"/>
    <lineage>
        <taxon>Bacteria</taxon>
        <taxon>Pseudomonadati</taxon>
        <taxon>Pseudomonadota</taxon>
        <taxon>Alphaproteobacteria</taxon>
        <taxon>Hyphomicrobiales</taxon>
        <taxon>Nitrobacteraceae</taxon>
        <taxon>Bradyrhizobium</taxon>
    </lineage>
</organism>
<reference evidence="1 2" key="1">
    <citation type="submission" date="2016-11" db="EMBL/GenBank/DDBJ databases">
        <authorList>
            <person name="Jaros S."/>
            <person name="Januszkiewicz K."/>
            <person name="Wedrychowicz H."/>
        </authorList>
    </citation>
    <scope>NUCLEOTIDE SEQUENCE [LARGE SCALE GENOMIC DNA]</scope>
    <source>
        <strain evidence="1 2">GAS138</strain>
    </source>
</reference>
<gene>
    <name evidence="1" type="ORF">SAMN05443248_5871</name>
</gene>
<dbReference type="Proteomes" id="UP000189796">
    <property type="component" value="Chromosome I"/>
</dbReference>
<name>A0A1M5VBI1_9BRAD</name>
<dbReference type="AlphaFoldDB" id="A0A1M5VBI1"/>
<evidence type="ECO:0000313" key="2">
    <source>
        <dbReference type="Proteomes" id="UP000189796"/>
    </source>
</evidence>
<dbReference type="OrthoDB" id="8255031at2"/>
<dbReference type="RefSeq" id="WP_079604389.1">
    <property type="nucleotide sequence ID" value="NZ_LT670817.1"/>
</dbReference>
<proteinExistence type="predicted"/>